<dbReference type="InterPro" id="IPR032710">
    <property type="entry name" value="NTF2-like_dom_sf"/>
</dbReference>
<dbReference type="Proteomes" id="UP001596074">
    <property type="component" value="Unassembled WGS sequence"/>
</dbReference>
<sequence>MTAIIDSSVFAPSSAHPARTRTEGLPMLDDTTVENLRRHWDEGWNAGDLATIMEPFAADVVFSSPFVPRLTGDPAKKTIDGFEALSGYVDYALRRTPGIRYTLDAVYAGTDAVVLAYTCHAPDGTVRRGADSMRVDATGKVVEWNCHYSHDSMS</sequence>
<comment type="caution">
    <text evidence="2">The sequence shown here is derived from an EMBL/GenBank/DDBJ whole genome shotgun (WGS) entry which is preliminary data.</text>
</comment>
<evidence type="ECO:0000259" key="1">
    <source>
        <dbReference type="Pfam" id="PF12680"/>
    </source>
</evidence>
<evidence type="ECO:0000313" key="3">
    <source>
        <dbReference type="Proteomes" id="UP001596074"/>
    </source>
</evidence>
<dbReference type="Gene3D" id="3.10.450.50">
    <property type="match status" value="1"/>
</dbReference>
<reference evidence="3" key="1">
    <citation type="journal article" date="2019" name="Int. J. Syst. Evol. Microbiol.">
        <title>The Global Catalogue of Microorganisms (GCM) 10K type strain sequencing project: providing services to taxonomists for standard genome sequencing and annotation.</title>
        <authorList>
            <consortium name="The Broad Institute Genomics Platform"/>
            <consortium name="The Broad Institute Genome Sequencing Center for Infectious Disease"/>
            <person name="Wu L."/>
            <person name="Ma J."/>
        </authorList>
    </citation>
    <scope>NUCLEOTIDE SEQUENCE [LARGE SCALE GENOMIC DNA]</scope>
    <source>
        <strain evidence="3">KCTC 42087</strain>
    </source>
</reference>
<gene>
    <name evidence="2" type="ORF">ACFPZN_50505</name>
</gene>
<name>A0ABW1AH40_9ACTN</name>
<evidence type="ECO:0000313" key="2">
    <source>
        <dbReference type="EMBL" id="MFC5753902.1"/>
    </source>
</evidence>
<proteinExistence type="predicted"/>
<keyword evidence="3" id="KW-1185">Reference proteome</keyword>
<dbReference type="RefSeq" id="WP_378291418.1">
    <property type="nucleotide sequence ID" value="NZ_JBHSON010000128.1"/>
</dbReference>
<feature type="domain" description="SnoaL-like" evidence="1">
    <location>
        <begin position="38"/>
        <end position="144"/>
    </location>
</feature>
<dbReference type="EMBL" id="JBHSON010000128">
    <property type="protein sequence ID" value="MFC5753902.1"/>
    <property type="molecule type" value="Genomic_DNA"/>
</dbReference>
<dbReference type="InterPro" id="IPR037401">
    <property type="entry name" value="SnoaL-like"/>
</dbReference>
<dbReference type="SUPFAM" id="SSF54427">
    <property type="entry name" value="NTF2-like"/>
    <property type="match status" value="1"/>
</dbReference>
<dbReference type="Pfam" id="PF12680">
    <property type="entry name" value="SnoaL_2"/>
    <property type="match status" value="1"/>
</dbReference>
<organism evidence="2 3">
    <name type="scientific">Actinomadura rugatobispora</name>
    <dbReference type="NCBI Taxonomy" id="1994"/>
    <lineage>
        <taxon>Bacteria</taxon>
        <taxon>Bacillati</taxon>
        <taxon>Actinomycetota</taxon>
        <taxon>Actinomycetes</taxon>
        <taxon>Streptosporangiales</taxon>
        <taxon>Thermomonosporaceae</taxon>
        <taxon>Actinomadura</taxon>
    </lineage>
</organism>
<protein>
    <submittedName>
        <fullName evidence="2">Nuclear transport factor 2 family protein</fullName>
    </submittedName>
</protein>
<accession>A0ABW1AH40</accession>